<feature type="transmembrane region" description="Helical" evidence="2">
    <location>
        <begin position="28"/>
        <end position="52"/>
    </location>
</feature>
<reference evidence="3 4" key="1">
    <citation type="submission" date="2014-11" db="EMBL/GenBank/DDBJ databases">
        <title>Genome sequence of Microbacterium mangrovi MUSC 115(T).</title>
        <authorList>
            <person name="Lee L.-H."/>
        </authorList>
    </citation>
    <scope>NUCLEOTIDE SEQUENCE [LARGE SCALE GENOMIC DNA]</scope>
    <source>
        <strain evidence="3 4">MUSC 115</strain>
    </source>
</reference>
<evidence type="ECO:0000313" key="4">
    <source>
        <dbReference type="Proteomes" id="UP000031030"/>
    </source>
</evidence>
<keyword evidence="4" id="KW-1185">Reference proteome</keyword>
<dbReference type="STRING" id="1348253.LK09_01350"/>
<dbReference type="EMBL" id="JTDK01000001">
    <property type="protein sequence ID" value="KHK99989.1"/>
    <property type="molecule type" value="Genomic_DNA"/>
</dbReference>
<keyword evidence="2" id="KW-0472">Membrane</keyword>
<name>A0A0B2A9Y8_9MICO</name>
<dbReference type="AlphaFoldDB" id="A0A0B2A9Y8"/>
<keyword evidence="2" id="KW-0812">Transmembrane</keyword>
<proteinExistence type="predicted"/>
<evidence type="ECO:0000256" key="1">
    <source>
        <dbReference type="SAM" id="MobiDB-lite"/>
    </source>
</evidence>
<feature type="region of interest" description="Disordered" evidence="1">
    <location>
        <begin position="1"/>
        <end position="20"/>
    </location>
</feature>
<organism evidence="3 4">
    <name type="scientific">Microbacterium mangrovi</name>
    <dbReference type="NCBI Taxonomy" id="1348253"/>
    <lineage>
        <taxon>Bacteria</taxon>
        <taxon>Bacillati</taxon>
        <taxon>Actinomycetota</taxon>
        <taxon>Actinomycetes</taxon>
        <taxon>Micrococcales</taxon>
        <taxon>Microbacteriaceae</taxon>
        <taxon>Microbacterium</taxon>
    </lineage>
</organism>
<protein>
    <submittedName>
        <fullName evidence="3">Uncharacterized protein</fullName>
    </submittedName>
</protein>
<keyword evidence="2" id="KW-1133">Transmembrane helix</keyword>
<feature type="transmembrane region" description="Helical" evidence="2">
    <location>
        <begin position="58"/>
        <end position="78"/>
    </location>
</feature>
<evidence type="ECO:0000256" key="2">
    <source>
        <dbReference type="SAM" id="Phobius"/>
    </source>
</evidence>
<accession>A0A0B2A9Y8</accession>
<dbReference type="Proteomes" id="UP000031030">
    <property type="component" value="Unassembled WGS sequence"/>
</dbReference>
<gene>
    <name evidence="3" type="ORF">LK09_01350</name>
</gene>
<sequence>MHDAKASASVHPADPAALPRKSSDRAMIWLALIIGVLVVALASIAAAVTLILTGHSDFANGAWPIATAAVAGVVGLFAKSPTAD</sequence>
<evidence type="ECO:0000313" key="3">
    <source>
        <dbReference type="EMBL" id="KHK99989.1"/>
    </source>
</evidence>
<comment type="caution">
    <text evidence="3">The sequence shown here is derived from an EMBL/GenBank/DDBJ whole genome shotgun (WGS) entry which is preliminary data.</text>
</comment>